<dbReference type="Pfam" id="PF13416">
    <property type="entry name" value="SBP_bac_8"/>
    <property type="match status" value="1"/>
</dbReference>
<dbReference type="Proteomes" id="UP000004525">
    <property type="component" value="Unassembled WGS sequence"/>
</dbReference>
<dbReference type="EMBL" id="ACIZ01000020">
    <property type="protein sequence ID" value="EEN81396.1"/>
    <property type="molecule type" value="Genomic_DNA"/>
</dbReference>
<dbReference type="PANTHER" id="PTHR43649">
    <property type="entry name" value="ARABINOSE-BINDING PROTEIN-RELATED"/>
    <property type="match status" value="1"/>
</dbReference>
<gene>
    <name evidence="2" type="ORF">HMPREF0539_0469</name>
</gene>
<feature type="signal peptide" evidence="1">
    <location>
        <begin position="1"/>
        <end position="28"/>
    </location>
</feature>
<organism evidence="2 3">
    <name type="scientific">Lacticaseibacillus rhamnosus (strain LMS2-1)</name>
    <dbReference type="NCBI Taxonomy" id="525361"/>
    <lineage>
        <taxon>Bacteria</taxon>
        <taxon>Bacillati</taxon>
        <taxon>Bacillota</taxon>
        <taxon>Bacilli</taxon>
        <taxon>Lactobacillales</taxon>
        <taxon>Lactobacillaceae</taxon>
        <taxon>Lacticaseibacillus</taxon>
    </lineage>
</organism>
<comment type="caution">
    <text evidence="2">The sequence shown here is derived from an EMBL/GenBank/DDBJ whole genome shotgun (WGS) entry which is preliminary data.</text>
</comment>
<name>C2JU85_LACRM</name>
<keyword evidence="3" id="KW-1185">Reference proteome</keyword>
<dbReference type="SUPFAM" id="SSF53850">
    <property type="entry name" value="Periplasmic binding protein-like II"/>
    <property type="match status" value="1"/>
</dbReference>
<evidence type="ECO:0000256" key="1">
    <source>
        <dbReference type="SAM" id="SignalP"/>
    </source>
</evidence>
<keyword evidence="1" id="KW-0732">Signal</keyword>
<dbReference type="PANTHER" id="PTHR43649:SF12">
    <property type="entry name" value="DIACETYLCHITOBIOSE BINDING PROTEIN DASA"/>
    <property type="match status" value="1"/>
</dbReference>
<proteinExistence type="predicted"/>
<evidence type="ECO:0000313" key="3">
    <source>
        <dbReference type="Proteomes" id="UP000004525"/>
    </source>
</evidence>
<dbReference type="CDD" id="cd14748">
    <property type="entry name" value="PBP2_UgpB"/>
    <property type="match status" value="1"/>
</dbReference>
<dbReference type="Gene3D" id="3.40.190.10">
    <property type="entry name" value="Periplasmic binding protein-like II"/>
    <property type="match status" value="1"/>
</dbReference>
<sequence length="430" mass="47163">MMEGIMMKRRWLLGIATGLMALALTACSSGGSSTSKSSKGPVTITFWHRMTGNYNKALESYIKTFNSSQKQYKVVATSQGSYDNLQKKYLASAKSRTLPTIGQVTDTIIPEYVHDGMLVNIDQQVKDQFSSAELKSIYPGIATNLKYHGSYYQIPFATGTRIMFYNKDILDKYHLSVPKTWSELEKIGQQLKGDGITGVAFNKSYDFEFETLAYDAGNRLITPKYQAKIDTPASIKAMTAITSMLQDKTAVTAGLDNYFNVPFVQGKIFAGFGSSATIQQIASTAPKDMHWGTAVMPSFEGKASSVLGNNGISVFKGASAAQIKGAVKFMKFLMSKKIQTQWAKASGYVPVVSTATKSSAYQAYLKANPPYQAAIKAYDDAFSSTPFIGYNTYRNNLLDAVDQTVSKKAAPKTVLTQLQKQAETILKDNR</sequence>
<dbReference type="InterPro" id="IPR006059">
    <property type="entry name" value="SBP"/>
</dbReference>
<accession>C2JU85</accession>
<reference evidence="2" key="1">
    <citation type="submission" date="2009-01" db="EMBL/GenBank/DDBJ databases">
        <authorList>
            <person name="Qin X."/>
            <person name="Bachman B."/>
            <person name="Battles P."/>
            <person name="Bell A."/>
            <person name="Bess C."/>
            <person name="Bickham C."/>
            <person name="Chaboub L."/>
            <person name="Chen D."/>
            <person name="Coyle M."/>
            <person name="Deiros D.R."/>
            <person name="Dinh H."/>
            <person name="Forbes L."/>
            <person name="Fowler G."/>
            <person name="Francisco L."/>
            <person name="Fu Q."/>
            <person name="Gubbala S."/>
            <person name="Hale W."/>
            <person name="Han Y."/>
            <person name="Hemphill L."/>
            <person name="Highlander S.K."/>
            <person name="Hirani K."/>
            <person name="Hogues M."/>
            <person name="Jackson L."/>
            <person name="Jakkamsetti A."/>
            <person name="Javaid M."/>
            <person name="Jiang H."/>
            <person name="Korchina V."/>
            <person name="Kovar C."/>
            <person name="Lara F."/>
            <person name="Lee S."/>
            <person name="Mata R."/>
            <person name="Mathew T."/>
            <person name="Moen C."/>
            <person name="Morales K."/>
            <person name="Munidasa M."/>
            <person name="Nazareth L."/>
            <person name="Ngo R."/>
            <person name="Nguyen L."/>
            <person name="Okwuonu G."/>
            <person name="Ongeri F."/>
            <person name="Patil S."/>
            <person name="Petrosino J."/>
            <person name="Pham C."/>
            <person name="Pham P."/>
            <person name="Pu L.-L."/>
            <person name="Puazo M."/>
            <person name="Raj R."/>
            <person name="Reid J."/>
            <person name="Rouhana J."/>
            <person name="Saada N."/>
            <person name="Shang Y."/>
            <person name="Simmons D."/>
            <person name="Thornton R."/>
            <person name="Warren J."/>
            <person name="Weissenberger G."/>
            <person name="Zhang J."/>
            <person name="Zhang L."/>
            <person name="Zhou C."/>
            <person name="Zhu D."/>
            <person name="Muzny D."/>
            <person name="Worley K."/>
            <person name="Gibbs R."/>
        </authorList>
    </citation>
    <scope>NUCLEOTIDE SEQUENCE [LARGE SCALE GENOMIC DNA]</scope>
    <source>
        <strain evidence="2">LMS2-1</strain>
    </source>
</reference>
<protein>
    <submittedName>
        <fullName evidence="2">ABC transporter, solute-binding protein</fullName>
    </submittedName>
</protein>
<evidence type="ECO:0000313" key="2">
    <source>
        <dbReference type="EMBL" id="EEN81396.1"/>
    </source>
</evidence>
<dbReference type="HOGENOM" id="CLU_031285_3_1_9"/>
<dbReference type="AlphaFoldDB" id="C2JU85"/>
<feature type="chain" id="PRO_5038943840" evidence="1">
    <location>
        <begin position="29"/>
        <end position="430"/>
    </location>
</feature>
<dbReference type="InterPro" id="IPR050490">
    <property type="entry name" value="Bact_solute-bd_prot1"/>
</dbReference>